<proteinExistence type="predicted"/>
<reference evidence="1 2" key="1">
    <citation type="submission" date="2017-04" db="EMBL/GenBank/DDBJ databases">
        <authorList>
            <person name="Afonso C.L."/>
            <person name="Miller P.J."/>
            <person name="Scott M.A."/>
            <person name="Spackman E."/>
            <person name="Goraichik I."/>
            <person name="Dimitrov K.M."/>
            <person name="Suarez D.L."/>
            <person name="Swayne D.E."/>
        </authorList>
    </citation>
    <scope>NUCLEOTIDE SEQUENCE [LARGE SCALE GENOMIC DNA]</scope>
    <source>
        <strain evidence="1 2">DSM 26133</strain>
    </source>
</reference>
<dbReference type="Pfam" id="PF14052">
    <property type="entry name" value="Caps_assemb_Wzi"/>
    <property type="match status" value="1"/>
</dbReference>
<protein>
    <submittedName>
        <fullName evidence="1">Capsule assembly protein Wzi</fullName>
    </submittedName>
</protein>
<accession>A0A1W2GBN2</accession>
<dbReference type="AlphaFoldDB" id="A0A1W2GBN2"/>
<evidence type="ECO:0000313" key="1">
    <source>
        <dbReference type="EMBL" id="SMD34080.1"/>
    </source>
</evidence>
<name>A0A1W2GBN2_REIFA</name>
<dbReference type="STRING" id="692418.SAMN04488029_1829"/>
<dbReference type="Gene3D" id="2.40.160.130">
    <property type="entry name" value="Capsule assembly protein Wzi"/>
    <property type="match status" value="1"/>
</dbReference>
<gene>
    <name evidence="1" type="ORF">SAMN04488029_1829</name>
</gene>
<evidence type="ECO:0000313" key="2">
    <source>
        <dbReference type="Proteomes" id="UP000192472"/>
    </source>
</evidence>
<dbReference type="OrthoDB" id="1293009at2"/>
<keyword evidence="2" id="KW-1185">Reference proteome</keyword>
<dbReference type="EMBL" id="FWYF01000002">
    <property type="protein sequence ID" value="SMD34080.1"/>
    <property type="molecule type" value="Genomic_DNA"/>
</dbReference>
<dbReference type="RefSeq" id="WP_084372491.1">
    <property type="nucleotide sequence ID" value="NZ_FWYF01000002.1"/>
</dbReference>
<dbReference type="Proteomes" id="UP000192472">
    <property type="component" value="Unassembled WGS sequence"/>
</dbReference>
<dbReference type="InterPro" id="IPR026950">
    <property type="entry name" value="Caps_assemb_Wzi"/>
</dbReference>
<sequence length="520" mass="59930">MKTKFLLFLLLVNAEYVFGQVLYPDDALSDYYDIVELKNVAMIKRLNIHPTMITQYKVDSLGWNPWSDQLTQITSENRYFHLLPFKTSVFFNSDYSRSYRDGPLWKGKGLTVSLQGGFTGKHGIVKYTFAPLIYYSQNSPYSLAPTMGQNDPYNYQFVNQKIDFVQRFGAHPFTKFNLGQSEIRMVLDWFTFGISTQNMVWGPSQFAPILMGNNAAGIPRVELGTHHPVSTPLGDVELSFYWGVLSESNYFDNNSKNNQRYWSGAAFGFRPSFLPDLCIGLNRVLYKKGEEFDATDLSIILWRFNPPNNSNPQTGNDEYDQMGSITIEWAFTEVGFQTYFEFAKNDFGGSLVGLEPEHGRGYTMGAVKLVELNRDKLLKLSYEHSTLDRSKSNTYRGYNRWYSHTYVQQGYTQNGQLIAGGGIGPGSNTDAFSVSFIWNLGMMSITGQRIRFDDDYFMESILDNNRHDQEWSGIVKYTRIFNQYRLTTELGFSGRRNMYYVQNNDHYNWMTGVSLVRKFH</sequence>
<dbReference type="InterPro" id="IPR038636">
    <property type="entry name" value="Wzi_sf"/>
</dbReference>
<organism evidence="1 2">
    <name type="scientific">Reichenbachiella faecimaris</name>
    <dbReference type="NCBI Taxonomy" id="692418"/>
    <lineage>
        <taxon>Bacteria</taxon>
        <taxon>Pseudomonadati</taxon>
        <taxon>Bacteroidota</taxon>
        <taxon>Cytophagia</taxon>
        <taxon>Cytophagales</taxon>
        <taxon>Reichenbachiellaceae</taxon>
        <taxon>Reichenbachiella</taxon>
    </lineage>
</organism>